<dbReference type="PANTHER" id="PTHR35525">
    <property type="entry name" value="BLL6575 PROTEIN"/>
    <property type="match status" value="1"/>
</dbReference>
<gene>
    <name evidence="2" type="ORF">SAMN04488081_1937</name>
</gene>
<dbReference type="InterPro" id="IPR021005">
    <property type="entry name" value="Znf_CGNR"/>
</dbReference>
<evidence type="ECO:0000259" key="1">
    <source>
        <dbReference type="Pfam" id="PF11706"/>
    </source>
</evidence>
<dbReference type="Proteomes" id="UP000198647">
    <property type="component" value="Unassembled WGS sequence"/>
</dbReference>
<dbReference type="RefSeq" id="WP_093107414.1">
    <property type="nucleotide sequence ID" value="NZ_FNOS01000004.1"/>
</dbReference>
<dbReference type="PANTHER" id="PTHR35525:SF3">
    <property type="entry name" value="BLL6575 PROTEIN"/>
    <property type="match status" value="1"/>
</dbReference>
<dbReference type="InterPro" id="IPR023286">
    <property type="entry name" value="ABATE_dom_sf"/>
</dbReference>
<dbReference type="EMBL" id="FNOS01000004">
    <property type="protein sequence ID" value="SDY02716.1"/>
    <property type="molecule type" value="Genomic_DNA"/>
</dbReference>
<dbReference type="SUPFAM" id="SSF160904">
    <property type="entry name" value="Jann2411-like"/>
    <property type="match status" value="1"/>
</dbReference>
<comment type="caution">
    <text evidence="2">The sequence shown here is derived from an EMBL/GenBank/DDBJ whole genome shotgun (WGS) entry which is preliminary data.</text>
</comment>
<protein>
    <submittedName>
        <fullName evidence="2">Conserved protein containing a Zn-ribbon-like motif, possibly RNA-binding</fullName>
    </submittedName>
</protein>
<proteinExistence type="predicted"/>
<keyword evidence="3" id="KW-1185">Reference proteome</keyword>
<name>A0A1H3GHD6_9BACI</name>
<organism evidence="2 3">
    <name type="scientific">Salimicrobium album</name>
    <dbReference type="NCBI Taxonomy" id="50717"/>
    <lineage>
        <taxon>Bacteria</taxon>
        <taxon>Bacillati</taxon>
        <taxon>Bacillota</taxon>
        <taxon>Bacilli</taxon>
        <taxon>Bacillales</taxon>
        <taxon>Bacillaceae</taxon>
        <taxon>Salimicrobium</taxon>
    </lineage>
</organism>
<evidence type="ECO:0000313" key="3">
    <source>
        <dbReference type="Proteomes" id="UP000198647"/>
    </source>
</evidence>
<sequence>MTVITETGYSYISDHLFVNFLNTINGANSQVTDLLMQESGTDKWLELMYSRELLNSEQFRKLKEETFDDGAIRDFRNRGREYVLEGKHTEFISSLTGNVKQAPLYFDKHLNPVPSCGGSRGLLSLLSYKMLEAYQGNIFSKIKKCHSPACYALFVDYSGRRKWCSMEICGNRTKARKHYAKKKE</sequence>
<reference evidence="2 3" key="1">
    <citation type="submission" date="2016-10" db="EMBL/GenBank/DDBJ databases">
        <authorList>
            <person name="Varghese N."/>
            <person name="Submissions S."/>
        </authorList>
    </citation>
    <scope>NUCLEOTIDE SEQUENCE [LARGE SCALE GENOMIC DNA]</scope>
    <source>
        <strain evidence="2 3">DSM 20748</strain>
    </source>
</reference>
<dbReference type="Pfam" id="PF11706">
    <property type="entry name" value="zf-CGNR"/>
    <property type="match status" value="1"/>
</dbReference>
<dbReference type="Gene3D" id="1.10.3300.10">
    <property type="entry name" value="Jann2411-like domain"/>
    <property type="match status" value="1"/>
</dbReference>
<accession>A0A1H3GHD6</accession>
<evidence type="ECO:0000313" key="2">
    <source>
        <dbReference type="EMBL" id="SDY02716.1"/>
    </source>
</evidence>
<dbReference type="InterPro" id="IPR010852">
    <property type="entry name" value="ABATE"/>
</dbReference>
<feature type="domain" description="Zinc finger CGNR" evidence="1">
    <location>
        <begin position="142"/>
        <end position="182"/>
    </location>
</feature>